<feature type="domain" description="Pyruvate flavodoxin/ferredoxin oxidoreductase pyrimidine binding" evidence="2">
    <location>
        <begin position="14"/>
        <end position="206"/>
    </location>
</feature>
<protein>
    <recommendedName>
        <fullName evidence="2">Pyruvate flavodoxin/ferredoxin oxidoreductase pyrimidine binding domain-containing protein</fullName>
    </recommendedName>
</protein>
<dbReference type="GO" id="GO:0006979">
    <property type="term" value="P:response to oxidative stress"/>
    <property type="evidence" value="ECO:0007669"/>
    <property type="project" value="TreeGrafter"/>
</dbReference>
<sequence>MRKVLTGNVAVAYGAMLSDVQVVAAYPITPQTTIIEELATMQAEGLVDMDYIRVESEHSAMAACIGASMGGARAFTATCGQGLFLMHEMLHYATGARTPVVLANVNRAAAAPWTIWSDQTDSVSQRETGWIQLYCEGNQEVLDTTIMAFKIAETLRLPAMIVLDAFFLSHTSEPIDIPDRETVRDFLPPFDPGDLWLDPNNPRTFGG</sequence>
<evidence type="ECO:0000256" key="1">
    <source>
        <dbReference type="ARBA" id="ARBA00023002"/>
    </source>
</evidence>
<reference evidence="3" key="1">
    <citation type="journal article" date="2014" name="Front. Microbiol.">
        <title>High frequency of phylogenetically diverse reductive dehalogenase-homologous genes in deep subseafloor sedimentary metagenomes.</title>
        <authorList>
            <person name="Kawai M."/>
            <person name="Futagami T."/>
            <person name="Toyoda A."/>
            <person name="Takaki Y."/>
            <person name="Nishi S."/>
            <person name="Hori S."/>
            <person name="Arai W."/>
            <person name="Tsubouchi T."/>
            <person name="Morono Y."/>
            <person name="Uchiyama I."/>
            <person name="Ito T."/>
            <person name="Fujiyama A."/>
            <person name="Inagaki F."/>
            <person name="Takami H."/>
        </authorList>
    </citation>
    <scope>NUCLEOTIDE SEQUENCE</scope>
    <source>
        <strain evidence="3">Expedition CK06-06</strain>
    </source>
</reference>
<dbReference type="Pfam" id="PF01855">
    <property type="entry name" value="POR_N"/>
    <property type="match status" value="1"/>
</dbReference>
<comment type="caution">
    <text evidence="3">The sequence shown here is derived from an EMBL/GenBank/DDBJ whole genome shotgun (WGS) entry which is preliminary data.</text>
</comment>
<accession>X0WNC6</accession>
<name>X0WNC6_9ZZZZ</name>
<organism evidence="3">
    <name type="scientific">marine sediment metagenome</name>
    <dbReference type="NCBI Taxonomy" id="412755"/>
    <lineage>
        <taxon>unclassified sequences</taxon>
        <taxon>metagenomes</taxon>
        <taxon>ecological metagenomes</taxon>
    </lineage>
</organism>
<dbReference type="InterPro" id="IPR029061">
    <property type="entry name" value="THDP-binding"/>
</dbReference>
<dbReference type="CDD" id="cd07034">
    <property type="entry name" value="TPP_PYR_PFOR_IOR-alpha_like"/>
    <property type="match status" value="1"/>
</dbReference>
<keyword evidence="1" id="KW-0560">Oxidoreductase</keyword>
<dbReference type="SUPFAM" id="SSF52518">
    <property type="entry name" value="Thiamin diphosphate-binding fold (THDP-binding)"/>
    <property type="match status" value="1"/>
</dbReference>
<dbReference type="FunFam" id="3.40.50.970:FF:000012">
    <property type="entry name" value="Pyruvate:ferredoxin (Flavodoxin) oxidoreductase"/>
    <property type="match status" value="1"/>
</dbReference>
<dbReference type="GO" id="GO:0016491">
    <property type="term" value="F:oxidoreductase activity"/>
    <property type="evidence" value="ECO:0007669"/>
    <property type="project" value="UniProtKB-KW"/>
</dbReference>
<dbReference type="EMBL" id="BARS01042777">
    <property type="protein sequence ID" value="GAG32454.1"/>
    <property type="molecule type" value="Genomic_DNA"/>
</dbReference>
<dbReference type="PANTHER" id="PTHR32154:SF0">
    <property type="entry name" value="PYRUVATE-FLAVODOXIN OXIDOREDUCTASE-RELATED"/>
    <property type="match status" value="1"/>
</dbReference>
<dbReference type="Gene3D" id="3.40.50.970">
    <property type="match status" value="1"/>
</dbReference>
<dbReference type="InterPro" id="IPR002880">
    <property type="entry name" value="Pyrv_Fd/Flavodoxin_OxRdtase_N"/>
</dbReference>
<dbReference type="InterPro" id="IPR050722">
    <property type="entry name" value="Pyruvate:ferred/Flavod_OxRd"/>
</dbReference>
<evidence type="ECO:0000313" key="3">
    <source>
        <dbReference type="EMBL" id="GAG32454.1"/>
    </source>
</evidence>
<dbReference type="AlphaFoldDB" id="X0WNC6"/>
<evidence type="ECO:0000259" key="2">
    <source>
        <dbReference type="Pfam" id="PF01855"/>
    </source>
</evidence>
<dbReference type="PANTHER" id="PTHR32154">
    <property type="entry name" value="PYRUVATE-FLAVODOXIN OXIDOREDUCTASE-RELATED"/>
    <property type="match status" value="1"/>
</dbReference>
<proteinExistence type="predicted"/>
<gene>
    <name evidence="3" type="ORF">S01H1_64856</name>
</gene>
<feature type="non-terminal residue" evidence="3">
    <location>
        <position position="207"/>
    </location>
</feature>